<sequence>MASRRGTCGLGEGTSTGKCGQIGATSTKSGLPSLFIGRCKRLILRHNSGTPRFHAHLLQSCISRPCFCRQKHTETERIAQADLARGRREPPSLAVRL</sequence>
<protein>
    <submittedName>
        <fullName evidence="2">Uncharacterized protein</fullName>
    </submittedName>
</protein>
<organism evidence="2 3">
    <name type="scientific">Bradyrhizobium japonicum</name>
    <dbReference type="NCBI Taxonomy" id="375"/>
    <lineage>
        <taxon>Bacteria</taxon>
        <taxon>Pseudomonadati</taxon>
        <taxon>Pseudomonadota</taxon>
        <taxon>Alphaproteobacteria</taxon>
        <taxon>Hyphomicrobiales</taxon>
        <taxon>Nitrobacteraceae</taxon>
        <taxon>Bradyrhizobium</taxon>
    </lineage>
</organism>
<evidence type="ECO:0000313" key="3">
    <source>
        <dbReference type="Proteomes" id="UP000030377"/>
    </source>
</evidence>
<accession>A0A0A3XWP5</accession>
<gene>
    <name evidence="2" type="ORF">MA20_16075</name>
</gene>
<feature type="region of interest" description="Disordered" evidence="1">
    <location>
        <begin position="1"/>
        <end position="28"/>
    </location>
</feature>
<evidence type="ECO:0000313" key="2">
    <source>
        <dbReference type="EMBL" id="KGT78882.1"/>
    </source>
</evidence>
<name>A0A0A3XWP5_BRAJP</name>
<evidence type="ECO:0000256" key="1">
    <source>
        <dbReference type="SAM" id="MobiDB-lite"/>
    </source>
</evidence>
<reference evidence="2 3" key="1">
    <citation type="submission" date="2014-09" db="EMBL/GenBank/DDBJ databases">
        <title>Draft genome of Bradyrhizobium japonicum Is-34.</title>
        <authorList>
            <person name="Tsurumaru H."/>
            <person name="Yamakawa T."/>
            <person name="Hashimoto S."/>
            <person name="Okizaki K."/>
            <person name="Kanesaki Y."/>
            <person name="Yoshikawa H."/>
            <person name="Yajima S."/>
        </authorList>
    </citation>
    <scope>NUCLEOTIDE SEQUENCE [LARGE SCALE GENOMIC DNA]</scope>
    <source>
        <strain evidence="2 3">Is-34</strain>
    </source>
</reference>
<dbReference type="EMBL" id="JRPN01000014">
    <property type="protein sequence ID" value="KGT78882.1"/>
    <property type="molecule type" value="Genomic_DNA"/>
</dbReference>
<dbReference type="AlphaFoldDB" id="A0A0A3XWP5"/>
<proteinExistence type="predicted"/>
<comment type="caution">
    <text evidence="2">The sequence shown here is derived from an EMBL/GenBank/DDBJ whole genome shotgun (WGS) entry which is preliminary data.</text>
</comment>
<feature type="compositionally biased region" description="Polar residues" evidence="1">
    <location>
        <begin position="15"/>
        <end position="28"/>
    </location>
</feature>
<dbReference type="Proteomes" id="UP000030377">
    <property type="component" value="Unassembled WGS sequence"/>
</dbReference>